<keyword evidence="2" id="KW-1185">Reference proteome</keyword>
<comment type="caution">
    <text evidence="1">The sequence shown here is derived from an EMBL/GenBank/DDBJ whole genome shotgun (WGS) entry which is preliminary data.</text>
</comment>
<dbReference type="Proteomes" id="UP000814033">
    <property type="component" value="Unassembled WGS sequence"/>
</dbReference>
<organism evidence="1 2">
    <name type="scientific">Auriscalpium vulgare</name>
    <dbReference type="NCBI Taxonomy" id="40419"/>
    <lineage>
        <taxon>Eukaryota</taxon>
        <taxon>Fungi</taxon>
        <taxon>Dikarya</taxon>
        <taxon>Basidiomycota</taxon>
        <taxon>Agaricomycotina</taxon>
        <taxon>Agaricomycetes</taxon>
        <taxon>Russulales</taxon>
        <taxon>Auriscalpiaceae</taxon>
        <taxon>Auriscalpium</taxon>
    </lineage>
</organism>
<accession>A0ACB8RJ87</accession>
<protein>
    <submittedName>
        <fullName evidence="1">Uncharacterized protein</fullName>
    </submittedName>
</protein>
<dbReference type="EMBL" id="MU275999">
    <property type="protein sequence ID" value="KAI0043962.1"/>
    <property type="molecule type" value="Genomic_DNA"/>
</dbReference>
<sequence>MTDFLLKVIYIIPFISSFALAGPIPVLPTQLAGRGPRARDFRFSEHMLGLVDHRAVDPTSADIHANISAVSRLGLFKQILNGTLPFAAEDIKRNYDEAAAPDIYNRSSVETADTHANISAVSRLGLFKQILNGTPPFAAEDIKRAYDDSAGLDIYNGSSVGTFYL</sequence>
<reference evidence="1" key="2">
    <citation type="journal article" date="2022" name="New Phytol.">
        <title>Evolutionary transition to the ectomycorrhizal habit in the genomes of a hyperdiverse lineage of mushroom-forming fungi.</title>
        <authorList>
            <person name="Looney B."/>
            <person name="Miyauchi S."/>
            <person name="Morin E."/>
            <person name="Drula E."/>
            <person name="Courty P.E."/>
            <person name="Kohler A."/>
            <person name="Kuo A."/>
            <person name="LaButti K."/>
            <person name="Pangilinan J."/>
            <person name="Lipzen A."/>
            <person name="Riley R."/>
            <person name="Andreopoulos W."/>
            <person name="He G."/>
            <person name="Johnson J."/>
            <person name="Nolan M."/>
            <person name="Tritt A."/>
            <person name="Barry K.W."/>
            <person name="Grigoriev I.V."/>
            <person name="Nagy L.G."/>
            <person name="Hibbett D."/>
            <person name="Henrissat B."/>
            <person name="Matheny P.B."/>
            <person name="Labbe J."/>
            <person name="Martin F.M."/>
        </authorList>
    </citation>
    <scope>NUCLEOTIDE SEQUENCE</scope>
    <source>
        <strain evidence="1">FP105234-sp</strain>
    </source>
</reference>
<evidence type="ECO:0000313" key="2">
    <source>
        <dbReference type="Proteomes" id="UP000814033"/>
    </source>
</evidence>
<name>A0ACB8RJ87_9AGAM</name>
<proteinExistence type="predicted"/>
<gene>
    <name evidence="1" type="ORF">FA95DRAFT_1574794</name>
</gene>
<reference evidence="1" key="1">
    <citation type="submission" date="2021-02" db="EMBL/GenBank/DDBJ databases">
        <authorList>
            <consortium name="DOE Joint Genome Institute"/>
            <person name="Ahrendt S."/>
            <person name="Looney B.P."/>
            <person name="Miyauchi S."/>
            <person name="Morin E."/>
            <person name="Drula E."/>
            <person name="Courty P.E."/>
            <person name="Chicoki N."/>
            <person name="Fauchery L."/>
            <person name="Kohler A."/>
            <person name="Kuo A."/>
            <person name="Labutti K."/>
            <person name="Pangilinan J."/>
            <person name="Lipzen A."/>
            <person name="Riley R."/>
            <person name="Andreopoulos W."/>
            <person name="He G."/>
            <person name="Johnson J."/>
            <person name="Barry K.W."/>
            <person name="Grigoriev I.V."/>
            <person name="Nagy L."/>
            <person name="Hibbett D."/>
            <person name="Henrissat B."/>
            <person name="Matheny P.B."/>
            <person name="Labbe J."/>
            <person name="Martin F."/>
        </authorList>
    </citation>
    <scope>NUCLEOTIDE SEQUENCE</scope>
    <source>
        <strain evidence="1">FP105234-sp</strain>
    </source>
</reference>
<feature type="non-terminal residue" evidence="1">
    <location>
        <position position="165"/>
    </location>
</feature>
<evidence type="ECO:0000313" key="1">
    <source>
        <dbReference type="EMBL" id="KAI0043962.1"/>
    </source>
</evidence>